<organism evidence="2 3">
    <name type="scientific">Portunus trituberculatus</name>
    <name type="common">Swimming crab</name>
    <name type="synonym">Neptunus trituberculatus</name>
    <dbReference type="NCBI Taxonomy" id="210409"/>
    <lineage>
        <taxon>Eukaryota</taxon>
        <taxon>Metazoa</taxon>
        <taxon>Ecdysozoa</taxon>
        <taxon>Arthropoda</taxon>
        <taxon>Crustacea</taxon>
        <taxon>Multicrustacea</taxon>
        <taxon>Malacostraca</taxon>
        <taxon>Eumalacostraca</taxon>
        <taxon>Eucarida</taxon>
        <taxon>Decapoda</taxon>
        <taxon>Pleocyemata</taxon>
        <taxon>Brachyura</taxon>
        <taxon>Eubrachyura</taxon>
        <taxon>Portunoidea</taxon>
        <taxon>Portunidae</taxon>
        <taxon>Portuninae</taxon>
        <taxon>Portunus</taxon>
    </lineage>
</organism>
<sequence>MSSSKDYAQLRSNEILTSVQSSPPTTPCTEGNTSCRVAAVSSNDDLRKLFLLYDSFLGSQMCSVSLTNSNIFSISGDHIFKAYSVTSRRK</sequence>
<name>A0A5B7IAD3_PORTR</name>
<evidence type="ECO:0000313" key="3">
    <source>
        <dbReference type="Proteomes" id="UP000324222"/>
    </source>
</evidence>
<comment type="caution">
    <text evidence="2">The sequence shown here is derived from an EMBL/GenBank/DDBJ whole genome shotgun (WGS) entry which is preliminary data.</text>
</comment>
<evidence type="ECO:0000313" key="2">
    <source>
        <dbReference type="EMBL" id="MPC79263.1"/>
    </source>
</evidence>
<dbReference type="AlphaFoldDB" id="A0A5B7IAD3"/>
<evidence type="ECO:0000256" key="1">
    <source>
        <dbReference type="SAM" id="MobiDB-lite"/>
    </source>
</evidence>
<gene>
    <name evidence="2" type="ORF">E2C01_073779</name>
</gene>
<proteinExistence type="predicted"/>
<dbReference type="EMBL" id="VSRR010050665">
    <property type="protein sequence ID" value="MPC79263.1"/>
    <property type="molecule type" value="Genomic_DNA"/>
</dbReference>
<reference evidence="2 3" key="1">
    <citation type="submission" date="2019-05" db="EMBL/GenBank/DDBJ databases">
        <title>Another draft genome of Portunus trituberculatus and its Hox gene families provides insights of decapod evolution.</title>
        <authorList>
            <person name="Jeong J.-H."/>
            <person name="Song I."/>
            <person name="Kim S."/>
            <person name="Choi T."/>
            <person name="Kim D."/>
            <person name="Ryu S."/>
            <person name="Kim W."/>
        </authorList>
    </citation>
    <scope>NUCLEOTIDE SEQUENCE [LARGE SCALE GENOMIC DNA]</scope>
    <source>
        <tissue evidence="2">Muscle</tissue>
    </source>
</reference>
<keyword evidence="3" id="KW-1185">Reference proteome</keyword>
<accession>A0A5B7IAD3</accession>
<dbReference type="Proteomes" id="UP000324222">
    <property type="component" value="Unassembled WGS sequence"/>
</dbReference>
<feature type="region of interest" description="Disordered" evidence="1">
    <location>
        <begin position="1"/>
        <end position="31"/>
    </location>
</feature>
<protein>
    <submittedName>
        <fullName evidence="2">Uncharacterized protein</fullName>
    </submittedName>
</protein>